<sequence>MPAGQAEMFAVYRDHAIFTDSPEPMLAAEATHRDDAIIEQVIADLKNSALAHLRADNRRRSTGTVN</sequence>
<dbReference type="Proteomes" id="UP001597145">
    <property type="component" value="Unassembled WGS sequence"/>
</dbReference>
<organism evidence="1 2">
    <name type="scientific">Pseudonocardia aurantiaca</name>
    <dbReference type="NCBI Taxonomy" id="75290"/>
    <lineage>
        <taxon>Bacteria</taxon>
        <taxon>Bacillati</taxon>
        <taxon>Actinomycetota</taxon>
        <taxon>Actinomycetes</taxon>
        <taxon>Pseudonocardiales</taxon>
        <taxon>Pseudonocardiaceae</taxon>
        <taxon>Pseudonocardia</taxon>
    </lineage>
</organism>
<evidence type="ECO:0008006" key="3">
    <source>
        <dbReference type="Google" id="ProtNLM"/>
    </source>
</evidence>
<name>A0ABW4FMI2_9PSEU</name>
<keyword evidence="2" id="KW-1185">Reference proteome</keyword>
<dbReference type="RefSeq" id="WP_343979122.1">
    <property type="nucleotide sequence ID" value="NZ_BAAAJG010000010.1"/>
</dbReference>
<accession>A0ABW4FMI2</accession>
<evidence type="ECO:0000313" key="1">
    <source>
        <dbReference type="EMBL" id="MFD1531548.1"/>
    </source>
</evidence>
<protein>
    <recommendedName>
        <fullName evidence="3">GntR C-terminal domain-containing protein</fullName>
    </recommendedName>
</protein>
<comment type="caution">
    <text evidence="1">The sequence shown here is derived from an EMBL/GenBank/DDBJ whole genome shotgun (WGS) entry which is preliminary data.</text>
</comment>
<evidence type="ECO:0000313" key="2">
    <source>
        <dbReference type="Proteomes" id="UP001597145"/>
    </source>
</evidence>
<proteinExistence type="predicted"/>
<dbReference type="EMBL" id="JBHUCP010000012">
    <property type="protein sequence ID" value="MFD1531548.1"/>
    <property type="molecule type" value="Genomic_DNA"/>
</dbReference>
<reference evidence="2" key="1">
    <citation type="journal article" date="2019" name="Int. J. Syst. Evol. Microbiol.">
        <title>The Global Catalogue of Microorganisms (GCM) 10K type strain sequencing project: providing services to taxonomists for standard genome sequencing and annotation.</title>
        <authorList>
            <consortium name="The Broad Institute Genomics Platform"/>
            <consortium name="The Broad Institute Genome Sequencing Center for Infectious Disease"/>
            <person name="Wu L."/>
            <person name="Ma J."/>
        </authorList>
    </citation>
    <scope>NUCLEOTIDE SEQUENCE [LARGE SCALE GENOMIC DNA]</scope>
    <source>
        <strain evidence="2">JCM 12165</strain>
    </source>
</reference>
<gene>
    <name evidence="1" type="ORF">ACFSCY_19110</name>
</gene>